<organism evidence="1 2">
    <name type="scientific">Panagrolaimus sp. JU765</name>
    <dbReference type="NCBI Taxonomy" id="591449"/>
    <lineage>
        <taxon>Eukaryota</taxon>
        <taxon>Metazoa</taxon>
        <taxon>Ecdysozoa</taxon>
        <taxon>Nematoda</taxon>
        <taxon>Chromadorea</taxon>
        <taxon>Rhabditida</taxon>
        <taxon>Tylenchina</taxon>
        <taxon>Panagrolaimomorpha</taxon>
        <taxon>Panagrolaimoidea</taxon>
        <taxon>Panagrolaimidae</taxon>
        <taxon>Panagrolaimus</taxon>
    </lineage>
</organism>
<sequence>MRLFTVLKLLQIYSISMAILAVIFIKPLCNKSPLSNEVIEGLASIFERGPEMNDWLSILTPEGDSNDTVLLGLNDLPKEVDLHSEEMVHHPKNLKSAADLARVSTDEHEEVVDDSDNSLLPLKKPDAIVETITKDLNAVEVTAESVTKPEEIVADVVSTLAPQFLNTTKVVLTTVETVRNGSFVVAKTVPPLADVTFVPSNKIDSASVENVTIPEHELEASPAPETKTEEKQNINETSLEVESILPQDPPLSTSTEASSLWRSLFGRKKRLPLNLLNSLFAIKGKIENQTVISIERCEEIDPWAYDGMLFFSGNVFQDVTAERHYCTIALVVHLLVAVYHLFSNCCSRIPWSHSANRTVAVVSFLLWAFVCGWVMIQRHLWDSKFTADATLAGIPFIPAFPKQYYIILVLSFIMFTFLAIEIVDHKALFVNLSLQEVGPNMGYVRAAQNENDYIESVIEQLEMSQMSPENPSEVISRAIDLKNKTIEN</sequence>
<dbReference type="Proteomes" id="UP000887576">
    <property type="component" value="Unplaced"/>
</dbReference>
<accession>A0AC34Q549</accession>
<dbReference type="WBParaSite" id="JU765_v2.g12956.t1">
    <property type="protein sequence ID" value="JU765_v2.g12956.t1"/>
    <property type="gene ID" value="JU765_v2.g12956"/>
</dbReference>
<evidence type="ECO:0000313" key="1">
    <source>
        <dbReference type="Proteomes" id="UP000887576"/>
    </source>
</evidence>
<evidence type="ECO:0000313" key="2">
    <source>
        <dbReference type="WBParaSite" id="JU765_v2.g12956.t1"/>
    </source>
</evidence>
<reference evidence="2" key="1">
    <citation type="submission" date="2022-11" db="UniProtKB">
        <authorList>
            <consortium name="WormBaseParasite"/>
        </authorList>
    </citation>
    <scope>IDENTIFICATION</scope>
</reference>
<protein>
    <submittedName>
        <fullName evidence="2">Uncharacterized protein</fullName>
    </submittedName>
</protein>
<proteinExistence type="predicted"/>
<name>A0AC34Q549_9BILA</name>